<dbReference type="Pfam" id="PF00574">
    <property type="entry name" value="CLP_protease"/>
    <property type="match status" value="2"/>
</dbReference>
<dbReference type="Gene3D" id="3.90.226.10">
    <property type="entry name" value="2-enoyl-CoA Hydratase, Chain A, domain 1"/>
    <property type="match status" value="1"/>
</dbReference>
<comment type="subcellular location">
    <subcellularLocation>
        <location evidence="2">Cytoplasm</location>
    </subcellularLocation>
</comment>
<keyword evidence="2" id="KW-0963">Cytoplasm</keyword>
<dbReference type="Proteomes" id="UP000707356">
    <property type="component" value="Unassembled WGS sequence"/>
</dbReference>
<keyword evidence="2 4" id="KW-0645">Protease</keyword>
<name>A0A951PAB1_9CYAN</name>
<comment type="caution">
    <text evidence="4">The sequence shown here is derived from an EMBL/GenBank/DDBJ whole genome shotgun (WGS) entry which is preliminary data.</text>
</comment>
<evidence type="ECO:0000256" key="1">
    <source>
        <dbReference type="ARBA" id="ARBA00007039"/>
    </source>
</evidence>
<dbReference type="SUPFAM" id="SSF52096">
    <property type="entry name" value="ClpP/crotonase"/>
    <property type="match status" value="1"/>
</dbReference>
<dbReference type="InterPro" id="IPR029045">
    <property type="entry name" value="ClpP/crotonase-like_dom_sf"/>
</dbReference>
<comment type="caution">
    <text evidence="2">Lacks conserved residue(s) required for the propagation of feature annotation.</text>
</comment>
<gene>
    <name evidence="2" type="primary">clpP</name>
    <name evidence="4" type="ORF">KME07_10015</name>
</gene>
<dbReference type="PRINTS" id="PR00127">
    <property type="entry name" value="CLPPROTEASEP"/>
</dbReference>
<accession>A0A951PAB1</accession>
<dbReference type="CDD" id="cd07017">
    <property type="entry name" value="S14_ClpP_2"/>
    <property type="match status" value="1"/>
</dbReference>
<comment type="similarity">
    <text evidence="1 2 3">Belongs to the peptidase S14 family.</text>
</comment>
<reference evidence="4" key="1">
    <citation type="submission" date="2021-05" db="EMBL/GenBank/DDBJ databases">
        <authorList>
            <person name="Pietrasiak N."/>
            <person name="Ward R."/>
            <person name="Stajich J.E."/>
            <person name="Kurbessoian T."/>
        </authorList>
    </citation>
    <scope>NUCLEOTIDE SEQUENCE</scope>
    <source>
        <strain evidence="4">GSE-TBD4-15B</strain>
    </source>
</reference>
<organism evidence="4 5">
    <name type="scientific">Pegethrix bostrychoides GSE-TBD4-15B</name>
    <dbReference type="NCBI Taxonomy" id="2839662"/>
    <lineage>
        <taxon>Bacteria</taxon>
        <taxon>Bacillati</taxon>
        <taxon>Cyanobacteriota</taxon>
        <taxon>Cyanophyceae</taxon>
        <taxon>Oculatellales</taxon>
        <taxon>Oculatellaceae</taxon>
        <taxon>Pegethrix</taxon>
    </lineage>
</organism>
<keyword evidence="2" id="KW-0720">Serine protease</keyword>
<dbReference type="GO" id="GO:0004252">
    <property type="term" value="F:serine-type endopeptidase activity"/>
    <property type="evidence" value="ECO:0007669"/>
    <property type="project" value="UniProtKB-UniRule"/>
</dbReference>
<dbReference type="GO" id="GO:0004176">
    <property type="term" value="F:ATP-dependent peptidase activity"/>
    <property type="evidence" value="ECO:0007669"/>
    <property type="project" value="InterPro"/>
</dbReference>
<dbReference type="EC" id="3.4.21.92" evidence="2"/>
<dbReference type="AlphaFoldDB" id="A0A951PAB1"/>
<dbReference type="GO" id="GO:0006515">
    <property type="term" value="P:protein quality control for misfolded or incompletely synthesized proteins"/>
    <property type="evidence" value="ECO:0007669"/>
    <property type="project" value="TreeGrafter"/>
</dbReference>
<evidence type="ECO:0000313" key="5">
    <source>
        <dbReference type="Proteomes" id="UP000707356"/>
    </source>
</evidence>
<comment type="subunit">
    <text evidence="2">Fourteen ClpP subunits assemble into 2 heptameric rings which stack back to back to give a disk-like structure with a central cavity, resembling the structure of eukaryotic proteasomes.</text>
</comment>
<dbReference type="HAMAP" id="MF_00444">
    <property type="entry name" value="ClpP"/>
    <property type="match status" value="1"/>
</dbReference>
<dbReference type="PANTHER" id="PTHR10381:SF11">
    <property type="entry name" value="ATP-DEPENDENT CLP PROTEASE PROTEOLYTIC SUBUNIT, MITOCHONDRIAL"/>
    <property type="match status" value="1"/>
</dbReference>
<evidence type="ECO:0000313" key="4">
    <source>
        <dbReference type="EMBL" id="MBW4465758.1"/>
    </source>
</evidence>
<dbReference type="InterPro" id="IPR001907">
    <property type="entry name" value="ClpP"/>
</dbReference>
<protein>
    <recommendedName>
        <fullName evidence="2 3">ATP-dependent Clp protease proteolytic subunit</fullName>
        <ecNumber evidence="2">3.4.21.92</ecNumber>
    </recommendedName>
    <alternativeName>
        <fullName evidence="2">Endopeptidase Clp</fullName>
    </alternativeName>
</protein>
<dbReference type="GO" id="GO:0051117">
    <property type="term" value="F:ATPase binding"/>
    <property type="evidence" value="ECO:0007669"/>
    <property type="project" value="TreeGrafter"/>
</dbReference>
<evidence type="ECO:0000256" key="3">
    <source>
        <dbReference type="RuleBase" id="RU003567"/>
    </source>
</evidence>
<dbReference type="GO" id="GO:0009368">
    <property type="term" value="C:endopeptidase Clp complex"/>
    <property type="evidence" value="ECO:0007669"/>
    <property type="project" value="TreeGrafter"/>
</dbReference>
<comment type="catalytic activity">
    <reaction evidence="2">
        <text>Hydrolysis of proteins to small peptides in the presence of ATP and magnesium. alpha-casein is the usual test substrate. In the absence of ATP, only oligopeptides shorter than five residues are hydrolyzed (such as succinyl-Leu-Tyr-|-NHMec, and Leu-Tyr-Leu-|-Tyr-Trp, in which cleavage of the -Tyr-|-Leu- and -Tyr-|-Trp bonds also occurs).</text>
        <dbReference type="EC" id="3.4.21.92"/>
    </reaction>
</comment>
<comment type="function">
    <text evidence="2">Cleaves peptides in various proteins in a process that requires ATP hydrolysis. Has a chymotrypsin-like activity. Plays a major role in the degradation of misfolded proteins.</text>
</comment>
<dbReference type="InterPro" id="IPR023562">
    <property type="entry name" value="ClpP/TepA"/>
</dbReference>
<reference evidence="4" key="2">
    <citation type="journal article" date="2022" name="Microbiol. Resour. Announc.">
        <title>Metagenome Sequencing to Explore Phylogenomics of Terrestrial Cyanobacteria.</title>
        <authorList>
            <person name="Ward R.D."/>
            <person name="Stajich J.E."/>
            <person name="Johansen J.R."/>
            <person name="Huntemann M."/>
            <person name="Clum A."/>
            <person name="Foster B."/>
            <person name="Foster B."/>
            <person name="Roux S."/>
            <person name="Palaniappan K."/>
            <person name="Varghese N."/>
            <person name="Mukherjee S."/>
            <person name="Reddy T.B.K."/>
            <person name="Daum C."/>
            <person name="Copeland A."/>
            <person name="Chen I.A."/>
            <person name="Ivanova N.N."/>
            <person name="Kyrpides N.C."/>
            <person name="Shapiro N."/>
            <person name="Eloe-Fadrosh E.A."/>
            <person name="Pietrasiak N."/>
        </authorList>
    </citation>
    <scope>NUCLEOTIDE SEQUENCE</scope>
    <source>
        <strain evidence="4">GSE-TBD4-15B</strain>
    </source>
</reference>
<keyword evidence="2" id="KW-0378">Hydrolase</keyword>
<dbReference type="PANTHER" id="PTHR10381">
    <property type="entry name" value="ATP-DEPENDENT CLP PROTEASE PROTEOLYTIC SUBUNIT"/>
    <property type="match status" value="1"/>
</dbReference>
<evidence type="ECO:0000256" key="2">
    <source>
        <dbReference type="HAMAP-Rule" id="MF_00444"/>
    </source>
</evidence>
<sequence length="221" mass="23733">MDEILSVPYIPRGAQQGQWIDIYTRLNQERILFLNQAVTDGIANSVVSALLYLDSEDQTKPIYLYINSLGDPVEAGMASLAAGMVSINAGLAIYDTMQHVKSEIVTICLGQAVGMAAVLLSAGAKGKRASLPHSSIVLSHPRNGTRGQASDIQINAKEVLSKQALVLEILAETTGKPAATVKQDMERTFYLNPQQALDYGLIDRVLQSPKLASLTSLPALV</sequence>
<dbReference type="GO" id="GO:0005737">
    <property type="term" value="C:cytoplasm"/>
    <property type="evidence" value="ECO:0007669"/>
    <property type="project" value="UniProtKB-SubCell"/>
</dbReference>
<dbReference type="EMBL" id="JAHHHV010000064">
    <property type="protein sequence ID" value="MBW4465758.1"/>
    <property type="molecule type" value="Genomic_DNA"/>
</dbReference>
<proteinExistence type="inferred from homology"/>